<name>C6SBK7_NEIME</name>
<evidence type="ECO:0000313" key="1">
    <source>
        <dbReference type="EMBL" id="CBA05053.1"/>
    </source>
</evidence>
<dbReference type="AlphaFoldDB" id="C6SBK7"/>
<dbReference type="InterPro" id="IPR037914">
    <property type="entry name" value="SpoVT-AbrB_sf"/>
</dbReference>
<evidence type="ECO:0008006" key="2">
    <source>
        <dbReference type="Google" id="ProtNLM"/>
    </source>
</evidence>
<dbReference type="SUPFAM" id="SSF89447">
    <property type="entry name" value="AbrB/MazE/MraZ-like"/>
    <property type="match status" value="1"/>
</dbReference>
<organism evidence="1">
    <name type="scientific">Neisseria meningitidis alpha153</name>
    <dbReference type="NCBI Taxonomy" id="663926"/>
    <lineage>
        <taxon>Bacteria</taxon>
        <taxon>Pseudomonadati</taxon>
        <taxon>Pseudomonadota</taxon>
        <taxon>Betaproteobacteria</taxon>
        <taxon>Neisseriales</taxon>
        <taxon>Neisseriaceae</taxon>
        <taxon>Neisseria</taxon>
    </lineage>
</organism>
<sequence>MILNIRKMGNSQGVILPKSLLGQIGAVDSLAVTVEKGNIILSCPTVRRGWAEAAAMLVETEQEHFFFRN</sequence>
<dbReference type="EMBL" id="AM889137">
    <property type="protein sequence ID" value="CBA05053.1"/>
    <property type="molecule type" value="Genomic_DNA"/>
</dbReference>
<proteinExistence type="predicted"/>
<accession>C6SBK7</accession>
<protein>
    <recommendedName>
        <fullName evidence="2">SpoVT-AbrB domain-containing protein</fullName>
    </recommendedName>
</protein>
<gene>
    <name evidence="1" type="ORF">NME_0669</name>
</gene>
<reference evidence="1" key="1">
    <citation type="journal article" date="2008" name="Proc. Natl. Acad. Sci. U.S.A.">
        <title>Whole-genome comparison of disease and carriage strains provides insights into virulence evolution in Neisseria meningitidis.</title>
        <authorList>
            <person name="Schoen C."/>
            <person name="Blom J."/>
            <person name="Claus H."/>
            <person name="Schramm-Glueck A."/>
            <person name="Brandt P."/>
            <person name="Mueller T."/>
            <person name="Goesmann A."/>
            <person name="Joseph B."/>
            <person name="Konietzny S."/>
            <person name="Kurzai O."/>
            <person name="Schmitt C."/>
            <person name="Friedrich T."/>
            <person name="Linke B."/>
            <person name="Vogel U."/>
            <person name="Frosch M."/>
        </authorList>
    </citation>
    <scope>NUCLEOTIDE SEQUENCE</scope>
    <source>
        <strain evidence="1">Alpha153</strain>
    </source>
</reference>
<dbReference type="Gene3D" id="2.10.260.10">
    <property type="match status" value="1"/>
</dbReference>